<dbReference type="AlphaFoldDB" id="A0AAD7UFK3"/>
<protein>
    <submittedName>
        <fullName evidence="1">Uncharacterized protein</fullName>
    </submittedName>
</protein>
<name>A0AAD7UFK3_9STRA</name>
<accession>A0AAD7UFK3</accession>
<gene>
    <name evidence="1" type="ORF">CTAYLR_009233</name>
</gene>
<dbReference type="Proteomes" id="UP001230188">
    <property type="component" value="Unassembled WGS sequence"/>
</dbReference>
<evidence type="ECO:0000313" key="1">
    <source>
        <dbReference type="EMBL" id="KAJ8604248.1"/>
    </source>
</evidence>
<proteinExistence type="predicted"/>
<organism evidence="1 2">
    <name type="scientific">Chrysophaeum taylorii</name>
    <dbReference type="NCBI Taxonomy" id="2483200"/>
    <lineage>
        <taxon>Eukaryota</taxon>
        <taxon>Sar</taxon>
        <taxon>Stramenopiles</taxon>
        <taxon>Ochrophyta</taxon>
        <taxon>Pelagophyceae</taxon>
        <taxon>Pelagomonadales</taxon>
        <taxon>Pelagomonadaceae</taxon>
        <taxon>Chrysophaeum</taxon>
    </lineage>
</organism>
<keyword evidence="2" id="KW-1185">Reference proteome</keyword>
<evidence type="ECO:0000313" key="2">
    <source>
        <dbReference type="Proteomes" id="UP001230188"/>
    </source>
</evidence>
<comment type="caution">
    <text evidence="1">The sequence shown here is derived from an EMBL/GenBank/DDBJ whole genome shotgun (WGS) entry which is preliminary data.</text>
</comment>
<dbReference type="EMBL" id="JAQMWT010000336">
    <property type="protein sequence ID" value="KAJ8604248.1"/>
    <property type="molecule type" value="Genomic_DNA"/>
</dbReference>
<reference evidence="1" key="1">
    <citation type="submission" date="2023-01" db="EMBL/GenBank/DDBJ databases">
        <title>Metagenome sequencing of chrysophaentin producing Chrysophaeum taylorii.</title>
        <authorList>
            <person name="Davison J."/>
            <person name="Bewley C."/>
        </authorList>
    </citation>
    <scope>NUCLEOTIDE SEQUENCE</scope>
    <source>
        <strain evidence="1">NIES-1699</strain>
    </source>
</reference>
<sequence length="328" mass="36369">MTGAYRCIEDVVCESLSRLEASCTDWSSVRSILAEGAYASHKDWEKTKAYAGRLGGALPDVETPAFGRMFERVLKEGGWEASEPDKWVVLVAGLNGIRKTTAMYEPWMADALREAGISDPPVGTTSFFRQLDFIMATIANDEFAAMYSEEEDVESYARRKARIFAEYRTAAEMVGIVLLEAAKRAQKNVMFETSGRDVGMFEYVDSLFDDTYRKLVVYFDINDVSFAKRSVDQRMRDEMRRGKAAAASGDPLATIYANAGGPYGPDALDSVLADSRRVWRDEILSGRVGRDWAKAAIRITATDVAPWSAAALRPDGHPGTPFDFSPRP</sequence>